<evidence type="ECO:0000313" key="1">
    <source>
        <dbReference type="EMBL" id="MCD7473559.1"/>
    </source>
</evidence>
<dbReference type="Proteomes" id="UP000823775">
    <property type="component" value="Unassembled WGS sequence"/>
</dbReference>
<gene>
    <name evidence="1" type="ORF">HAX54_015470</name>
</gene>
<name>A0ABS8TTD3_DATST</name>
<accession>A0ABS8TTD3</accession>
<dbReference type="EMBL" id="JACEIK010001989">
    <property type="protein sequence ID" value="MCD7473559.1"/>
    <property type="molecule type" value="Genomic_DNA"/>
</dbReference>
<comment type="caution">
    <text evidence="1">The sequence shown here is derived from an EMBL/GenBank/DDBJ whole genome shotgun (WGS) entry which is preliminary data.</text>
</comment>
<feature type="non-terminal residue" evidence="1">
    <location>
        <position position="59"/>
    </location>
</feature>
<sequence length="59" mass="6493">AKWILATSLNLCSTGASRIMIDDTPMSHRLPLKLTYFLPSVNGSSAFRRSSSVFCRCLA</sequence>
<organism evidence="1 2">
    <name type="scientific">Datura stramonium</name>
    <name type="common">Jimsonweed</name>
    <name type="synonym">Common thornapple</name>
    <dbReference type="NCBI Taxonomy" id="4076"/>
    <lineage>
        <taxon>Eukaryota</taxon>
        <taxon>Viridiplantae</taxon>
        <taxon>Streptophyta</taxon>
        <taxon>Embryophyta</taxon>
        <taxon>Tracheophyta</taxon>
        <taxon>Spermatophyta</taxon>
        <taxon>Magnoliopsida</taxon>
        <taxon>eudicotyledons</taxon>
        <taxon>Gunneridae</taxon>
        <taxon>Pentapetalae</taxon>
        <taxon>asterids</taxon>
        <taxon>lamiids</taxon>
        <taxon>Solanales</taxon>
        <taxon>Solanaceae</taxon>
        <taxon>Solanoideae</taxon>
        <taxon>Datureae</taxon>
        <taxon>Datura</taxon>
    </lineage>
</organism>
<evidence type="ECO:0000313" key="2">
    <source>
        <dbReference type="Proteomes" id="UP000823775"/>
    </source>
</evidence>
<proteinExistence type="predicted"/>
<feature type="non-terminal residue" evidence="1">
    <location>
        <position position="1"/>
    </location>
</feature>
<protein>
    <submittedName>
        <fullName evidence="1">Uncharacterized protein</fullName>
    </submittedName>
</protein>
<keyword evidence="2" id="KW-1185">Reference proteome</keyword>
<reference evidence="1 2" key="1">
    <citation type="journal article" date="2021" name="BMC Genomics">
        <title>Datura genome reveals duplications of psychoactive alkaloid biosynthetic genes and high mutation rate following tissue culture.</title>
        <authorList>
            <person name="Rajewski A."/>
            <person name="Carter-House D."/>
            <person name="Stajich J."/>
            <person name="Litt A."/>
        </authorList>
    </citation>
    <scope>NUCLEOTIDE SEQUENCE [LARGE SCALE GENOMIC DNA]</scope>
    <source>
        <strain evidence="1">AR-01</strain>
    </source>
</reference>